<feature type="domain" description="EamA" evidence="2">
    <location>
        <begin position="148"/>
        <end position="289"/>
    </location>
</feature>
<gene>
    <name evidence="3" type="ordered locus">MROS_0346</name>
</gene>
<name>I6Z365_MELRP</name>
<dbReference type="InterPro" id="IPR000620">
    <property type="entry name" value="EamA_dom"/>
</dbReference>
<proteinExistence type="predicted"/>
<feature type="transmembrane region" description="Helical" evidence="1">
    <location>
        <begin position="245"/>
        <end position="266"/>
    </location>
</feature>
<dbReference type="GO" id="GO:0016020">
    <property type="term" value="C:membrane"/>
    <property type="evidence" value="ECO:0007669"/>
    <property type="project" value="InterPro"/>
</dbReference>
<feature type="domain" description="EamA" evidence="2">
    <location>
        <begin position="2"/>
        <end position="135"/>
    </location>
</feature>
<dbReference type="STRING" id="1191523.MROS_0346"/>
<dbReference type="SUPFAM" id="SSF103481">
    <property type="entry name" value="Multidrug resistance efflux transporter EmrE"/>
    <property type="match status" value="2"/>
</dbReference>
<feature type="transmembrane region" description="Helical" evidence="1">
    <location>
        <begin position="179"/>
        <end position="200"/>
    </location>
</feature>
<evidence type="ECO:0000259" key="2">
    <source>
        <dbReference type="Pfam" id="PF00892"/>
    </source>
</evidence>
<feature type="transmembrane region" description="Helical" evidence="1">
    <location>
        <begin position="118"/>
        <end position="137"/>
    </location>
</feature>
<keyword evidence="1" id="KW-0812">Transmembrane</keyword>
<protein>
    <submittedName>
        <fullName evidence="3">Putative permease (DMT super family)</fullName>
    </submittedName>
</protein>
<feature type="transmembrane region" description="Helical" evidence="1">
    <location>
        <begin position="38"/>
        <end position="57"/>
    </location>
</feature>
<feature type="transmembrane region" description="Helical" evidence="1">
    <location>
        <begin position="63"/>
        <end position="82"/>
    </location>
</feature>
<evidence type="ECO:0000313" key="4">
    <source>
        <dbReference type="Proteomes" id="UP000009011"/>
    </source>
</evidence>
<feature type="transmembrane region" description="Helical" evidence="1">
    <location>
        <begin position="273"/>
        <end position="290"/>
    </location>
</feature>
<feature type="transmembrane region" description="Helical" evidence="1">
    <location>
        <begin position="6"/>
        <end position="26"/>
    </location>
</feature>
<evidence type="ECO:0000313" key="3">
    <source>
        <dbReference type="EMBL" id="AFN73590.1"/>
    </source>
</evidence>
<dbReference type="EMBL" id="CP003557">
    <property type="protein sequence ID" value="AFN73590.1"/>
    <property type="molecule type" value="Genomic_DNA"/>
</dbReference>
<dbReference type="HOGENOM" id="CLU_058789_0_0_10"/>
<keyword evidence="1" id="KW-0472">Membrane</keyword>
<feature type="transmembrane region" description="Helical" evidence="1">
    <location>
        <begin position="149"/>
        <end position="167"/>
    </location>
</feature>
<sequence length="291" mass="31358">MLGELAALMTALLWSGTSIAFTEASVRVGSFHVNISRLVIAFLLLIVTILISGFDATMSPAQIFNLGMSGFIGLVIGDTFLFKAFQYIGARISMLIMALVPALSAILAYIFLGEVILPLQILGMIITIVGIAIVVLQRKDNKVKPDYRGIFYAFMGAVGQAGGLIFAKLAFNEADVNGFVAASVRIAVSIVFIYPVFVIVNRNPNPFYKFAGDKKALLYMLTGSVIGPYLGITFSLIAISYTQVGIASTLMATPPIIMLPMVRYYYKERIPPLSTLGAFIAVSGVALLFLV</sequence>
<accession>I6Z365</accession>
<dbReference type="Proteomes" id="UP000009011">
    <property type="component" value="Chromosome"/>
</dbReference>
<dbReference type="Pfam" id="PF00892">
    <property type="entry name" value="EamA"/>
    <property type="match status" value="2"/>
</dbReference>
<dbReference type="KEGG" id="mro:MROS_0346"/>
<dbReference type="OrthoDB" id="161804at2"/>
<organism evidence="3 4">
    <name type="scientific">Melioribacter roseus (strain DSM 23840 / JCM 17771 / VKM B-2668 / P3M-2)</name>
    <dbReference type="NCBI Taxonomy" id="1191523"/>
    <lineage>
        <taxon>Bacteria</taxon>
        <taxon>Pseudomonadati</taxon>
        <taxon>Ignavibacteriota</taxon>
        <taxon>Ignavibacteria</taxon>
        <taxon>Ignavibacteriales</taxon>
        <taxon>Melioribacteraceae</taxon>
        <taxon>Melioribacter</taxon>
    </lineage>
</organism>
<dbReference type="eggNOG" id="COG0697">
    <property type="taxonomic scope" value="Bacteria"/>
</dbReference>
<dbReference type="PANTHER" id="PTHR22911:SF137">
    <property type="entry name" value="SOLUTE CARRIER FAMILY 35 MEMBER G2-RELATED"/>
    <property type="match status" value="1"/>
</dbReference>
<dbReference type="RefSeq" id="WP_014855027.1">
    <property type="nucleotide sequence ID" value="NC_018178.1"/>
</dbReference>
<feature type="transmembrane region" description="Helical" evidence="1">
    <location>
        <begin position="216"/>
        <end position="239"/>
    </location>
</feature>
<dbReference type="AlphaFoldDB" id="I6Z365"/>
<evidence type="ECO:0000256" key="1">
    <source>
        <dbReference type="SAM" id="Phobius"/>
    </source>
</evidence>
<reference evidence="3 4" key="1">
    <citation type="journal article" date="2013" name="PLoS ONE">
        <title>Genomic analysis of Melioribacter roseus, facultatively anaerobic organotrophic bacterium representing a novel deep lineage within Bacteriodetes/Chlorobi group.</title>
        <authorList>
            <person name="Kadnikov V.V."/>
            <person name="Mardanov A.V."/>
            <person name="Podosokorskaya O.A."/>
            <person name="Gavrilov S.N."/>
            <person name="Kublanov I.V."/>
            <person name="Beletsky A.V."/>
            <person name="Bonch-Osmolovskaya E.A."/>
            <person name="Ravin N.V."/>
        </authorList>
    </citation>
    <scope>NUCLEOTIDE SEQUENCE [LARGE SCALE GENOMIC DNA]</scope>
    <source>
        <strain evidence="4">JCM 17771 / P3M-2</strain>
    </source>
</reference>
<dbReference type="PANTHER" id="PTHR22911">
    <property type="entry name" value="ACYL-MALONYL CONDENSING ENZYME-RELATED"/>
    <property type="match status" value="1"/>
</dbReference>
<feature type="transmembrane region" description="Helical" evidence="1">
    <location>
        <begin position="94"/>
        <end position="112"/>
    </location>
</feature>
<keyword evidence="4" id="KW-1185">Reference proteome</keyword>
<dbReference type="InterPro" id="IPR037185">
    <property type="entry name" value="EmrE-like"/>
</dbReference>
<keyword evidence="1" id="KW-1133">Transmembrane helix</keyword>